<dbReference type="InterPro" id="IPR003439">
    <property type="entry name" value="ABC_transporter-like_ATP-bd"/>
</dbReference>
<dbReference type="Proteomes" id="UP000001732">
    <property type="component" value="Chromosome"/>
</dbReference>
<dbReference type="PROSITE" id="PS50893">
    <property type="entry name" value="ABC_TRANSPORTER_2"/>
    <property type="match status" value="1"/>
</dbReference>
<keyword evidence="13" id="KW-0234">DNA repair</keyword>
<dbReference type="HOGENOM" id="CLU_001370_0_2_9"/>
<evidence type="ECO:0000256" key="15">
    <source>
        <dbReference type="ARBA" id="ARBA00039316"/>
    </source>
</evidence>
<sequence>MEREIILRGVRHHNLKNLSLNIPREKFIVVTGISGSGKSTLAFDVLYAEAHRRFIESLSGYARMFLGIMQKPDVDYIEGIPPAISVEQKTASHNPRSIVGTVTEIYDYLRLLFAHVGVPYCPEHRIPMLPVTVDEIVDRVLTNYAGERIYVLAPVVRGKKGEQKKLIEQIAKMGYTKVFLDDILYDVDEPVEIDKNQRHTLEVVTDRLTVKAENRSRIADAVEQAFKLAEGVVAITTEEGKEYFSQQMACPICGRTLPELSPRLFSFNSPYGACEVCNGLGFQTKASEDLVVDHESPLLEAIIPYRDNEFYQQMLHALAREFHIDLKKPFKDLPEDVKEGILRKGFGRVKLPIYLENGREIHVQFRPVLPEIERRIKETASEDVFNWYYRYVEEVPCDACGGARLRPEALWVEIDGLNIYQVSSMDFKHFLGWLESLHITGARSQVAQPIMQELIKRVNFVVNIGLDYIQVNRRMDTLSGGEAQRVRLASQLGSGLTGVLYVLDEPSIGLHSRDTERLVSILRSLRDEGNTVVVVEHDNDIIESSDHVIDLGPYAGKRGGEVVFQGSPEELKKADTLTGQYVSGRRQIQVTQKRRAPQGWVRVQDASLNNLKHIDVGFPLGCFTVVTGVSGSGKSSLVIDTLYKALENYQSRRKVTSVRLRNLEIQGDIKHTVLVDQSPIGRTPRSNPATYTGVWTPIRELFATLRESKERGYKASRFSFNVPSSRGGGRCEACKGEGQTKVEMALLPDVYVTCEVCGGKRFNKETLEVKYKGLSIADVLELTVDEALEVFENIPAIRRGLEVLQAVGLGYIELGQPAPTLSGGEAQRVKLATYLKSRAKDYVFILDEPTTGLHSYDVEMLLQVLHKLVDQGNTVIVVEHNLDVVGNADYIVDLGPEGGDEGGYVIFAGTPEELVKQEHSYTGQYLRLYWERFKPQLILSH</sequence>
<keyword evidence="2" id="KW-0963">Cytoplasm</keyword>
<keyword evidence="10" id="KW-0067">ATP-binding</keyword>
<comment type="subcellular location">
    <subcellularLocation>
        <location evidence="1">Cytoplasm</location>
    </subcellularLocation>
</comment>
<evidence type="ECO:0000259" key="17">
    <source>
        <dbReference type="PROSITE" id="PS50893"/>
    </source>
</evidence>
<dbReference type="GO" id="GO:0008270">
    <property type="term" value="F:zinc ion binding"/>
    <property type="evidence" value="ECO:0007669"/>
    <property type="project" value="UniProtKB-KW"/>
</dbReference>
<evidence type="ECO:0000256" key="4">
    <source>
        <dbReference type="ARBA" id="ARBA00022737"/>
    </source>
</evidence>
<dbReference type="AlphaFoldDB" id="B5Y7M1"/>
<proteinExistence type="inferred from homology"/>
<dbReference type="PANTHER" id="PTHR43152:SF3">
    <property type="entry name" value="UVRABC SYSTEM PROTEIN A"/>
    <property type="match status" value="1"/>
</dbReference>
<reference evidence="18 19" key="2">
    <citation type="journal article" date="2014" name="Genome Announc.">
        <title>Complete Genome Sequence of Coprothermobacter proteolyticus DSM 5265.</title>
        <authorList>
            <person name="Alexiev A."/>
            <person name="Coil D.A."/>
            <person name="Badger J.H."/>
            <person name="Enticknap J."/>
            <person name="Ward N."/>
            <person name="Robb F.T."/>
            <person name="Eisen J.A."/>
        </authorList>
    </citation>
    <scope>NUCLEOTIDE SEQUENCE [LARGE SCALE GENOMIC DNA]</scope>
    <source>
        <strain evidence="19">ATCC 35245 / DSM 5265 / OCM 4 / BT</strain>
    </source>
</reference>
<gene>
    <name evidence="18" type="primary">uvrA</name>
    <name evidence="18" type="ordered locus">COPRO5265_0402</name>
</gene>
<dbReference type="InterPro" id="IPR027417">
    <property type="entry name" value="P-loop_NTPase"/>
</dbReference>
<dbReference type="InterPro" id="IPR013815">
    <property type="entry name" value="ATP_grasp_subdomain_1"/>
</dbReference>
<dbReference type="Gene3D" id="1.10.8.280">
    <property type="entry name" value="ABC transporter ATPase domain-like"/>
    <property type="match status" value="1"/>
</dbReference>
<evidence type="ECO:0000256" key="16">
    <source>
        <dbReference type="ARBA" id="ARBA00042156"/>
    </source>
</evidence>
<dbReference type="InterPro" id="IPR017871">
    <property type="entry name" value="ABC_transporter-like_CS"/>
</dbReference>
<keyword evidence="5" id="KW-0547">Nucleotide-binding</keyword>
<dbReference type="GO" id="GO:0009380">
    <property type="term" value="C:excinuclease repair complex"/>
    <property type="evidence" value="ECO:0007669"/>
    <property type="project" value="InterPro"/>
</dbReference>
<keyword evidence="6" id="KW-0227">DNA damage</keyword>
<dbReference type="InterPro" id="IPR041102">
    <property type="entry name" value="UvrA_inter"/>
</dbReference>
<evidence type="ECO:0000256" key="11">
    <source>
        <dbReference type="ARBA" id="ARBA00022881"/>
    </source>
</evidence>
<comment type="similarity">
    <text evidence="14">Belongs to the ABC transporter superfamily. UvrA family.</text>
</comment>
<dbReference type="NCBIfam" id="NF001503">
    <property type="entry name" value="PRK00349.1"/>
    <property type="match status" value="1"/>
</dbReference>
<evidence type="ECO:0000256" key="9">
    <source>
        <dbReference type="ARBA" id="ARBA00022833"/>
    </source>
</evidence>
<dbReference type="CDD" id="cd03271">
    <property type="entry name" value="ABC_UvrA_II"/>
    <property type="match status" value="1"/>
</dbReference>
<dbReference type="OrthoDB" id="9809851at2"/>
<keyword evidence="9" id="KW-0862">Zinc</keyword>
<dbReference type="RefSeq" id="WP_012544006.1">
    <property type="nucleotide sequence ID" value="NC_011295.1"/>
</dbReference>
<dbReference type="eggNOG" id="COG0178">
    <property type="taxonomic scope" value="Bacteria"/>
</dbReference>
<keyword evidence="4" id="KW-0677">Repeat</keyword>
<dbReference type="Gene3D" id="3.30.1490.20">
    <property type="entry name" value="ATP-grasp fold, A domain"/>
    <property type="match status" value="1"/>
</dbReference>
<keyword evidence="19" id="KW-1185">Reference proteome</keyword>
<keyword evidence="12" id="KW-0238">DNA-binding</keyword>
<dbReference type="EMBL" id="CP001145">
    <property type="protein sequence ID" value="ACI17354.1"/>
    <property type="molecule type" value="Genomic_DNA"/>
</dbReference>
<name>B5Y7M1_COPPD</name>
<evidence type="ECO:0000256" key="7">
    <source>
        <dbReference type="ARBA" id="ARBA00022769"/>
    </source>
</evidence>
<keyword evidence="3" id="KW-0479">Metal-binding</keyword>
<dbReference type="InterPro" id="IPR041552">
    <property type="entry name" value="UvrA_DNA-bd"/>
</dbReference>
<evidence type="ECO:0000256" key="13">
    <source>
        <dbReference type="ARBA" id="ARBA00023204"/>
    </source>
</evidence>
<dbReference type="GO" id="GO:0003677">
    <property type="term" value="F:DNA binding"/>
    <property type="evidence" value="ECO:0007669"/>
    <property type="project" value="UniProtKB-KW"/>
</dbReference>
<dbReference type="GO" id="GO:0005737">
    <property type="term" value="C:cytoplasm"/>
    <property type="evidence" value="ECO:0007669"/>
    <property type="project" value="UniProtKB-SubCell"/>
</dbReference>
<reference evidence="19" key="1">
    <citation type="submission" date="2008-08" db="EMBL/GenBank/DDBJ databases">
        <title>The complete genome sequence of Coprothermobacter proteolyticus strain ATCC 5245 / DSM 5265 / BT.</title>
        <authorList>
            <person name="Dodson R.J."/>
            <person name="Durkin A.S."/>
            <person name="Wu M."/>
            <person name="Eisen J."/>
            <person name="Sutton G."/>
        </authorList>
    </citation>
    <scope>NUCLEOTIDE SEQUENCE [LARGE SCALE GENOMIC DNA]</scope>
    <source>
        <strain evidence="19">ATCC 35245 / DSM 5265 / OCM 4 / BT</strain>
    </source>
</reference>
<dbReference type="GO" id="GO:0006289">
    <property type="term" value="P:nucleotide-excision repair"/>
    <property type="evidence" value="ECO:0007669"/>
    <property type="project" value="InterPro"/>
</dbReference>
<dbReference type="PANTHER" id="PTHR43152">
    <property type="entry name" value="UVRABC SYSTEM PROTEIN A"/>
    <property type="match status" value="1"/>
</dbReference>
<keyword evidence="8" id="KW-0863">Zinc-finger</keyword>
<accession>B5Y7M1</accession>
<dbReference type="STRING" id="309798.COPRO5265_0402"/>
<dbReference type="NCBIfam" id="TIGR00630">
    <property type="entry name" value="uvra"/>
    <property type="match status" value="1"/>
</dbReference>
<evidence type="ECO:0000256" key="3">
    <source>
        <dbReference type="ARBA" id="ARBA00022723"/>
    </source>
</evidence>
<dbReference type="PROSITE" id="PS00211">
    <property type="entry name" value="ABC_TRANSPORTER_1"/>
    <property type="match status" value="2"/>
</dbReference>
<evidence type="ECO:0000313" key="18">
    <source>
        <dbReference type="EMBL" id="ACI17354.1"/>
    </source>
</evidence>
<dbReference type="InterPro" id="IPR004602">
    <property type="entry name" value="UvrA"/>
</dbReference>
<dbReference type="Pfam" id="PF17760">
    <property type="entry name" value="UvrA_inter"/>
    <property type="match status" value="1"/>
</dbReference>
<evidence type="ECO:0000256" key="2">
    <source>
        <dbReference type="ARBA" id="ARBA00022490"/>
    </source>
</evidence>
<evidence type="ECO:0000256" key="1">
    <source>
        <dbReference type="ARBA" id="ARBA00004496"/>
    </source>
</evidence>
<keyword evidence="7" id="KW-0228">DNA excision</keyword>
<organism evidence="18 19">
    <name type="scientific">Coprothermobacter proteolyticus (strain ATCC 35245 / DSM 5265 / OCM 4 / BT)</name>
    <dbReference type="NCBI Taxonomy" id="309798"/>
    <lineage>
        <taxon>Bacteria</taxon>
        <taxon>Pseudomonadati</taxon>
        <taxon>Coprothermobacterota</taxon>
        <taxon>Coprothermobacteria</taxon>
        <taxon>Coprothermobacterales</taxon>
        <taxon>Coprothermobacteraceae</taxon>
        <taxon>Coprothermobacter</taxon>
    </lineage>
</organism>
<dbReference type="KEGG" id="cpo:COPRO5265_0402"/>
<evidence type="ECO:0000256" key="10">
    <source>
        <dbReference type="ARBA" id="ARBA00022840"/>
    </source>
</evidence>
<evidence type="ECO:0000256" key="14">
    <source>
        <dbReference type="ARBA" id="ARBA00038000"/>
    </source>
</evidence>
<dbReference type="Gene3D" id="3.40.50.300">
    <property type="entry name" value="P-loop containing nucleotide triphosphate hydrolases"/>
    <property type="match status" value="2"/>
</dbReference>
<dbReference type="Gene3D" id="1.20.1580.10">
    <property type="entry name" value="ABC transporter ATPase like domain"/>
    <property type="match status" value="2"/>
</dbReference>
<dbReference type="GO" id="GO:0004518">
    <property type="term" value="F:nuclease activity"/>
    <property type="evidence" value="ECO:0007669"/>
    <property type="project" value="UniProtKB-KW"/>
</dbReference>
<evidence type="ECO:0000256" key="5">
    <source>
        <dbReference type="ARBA" id="ARBA00022741"/>
    </source>
</evidence>
<dbReference type="Pfam" id="PF17755">
    <property type="entry name" value="UvrA_DNA-bind"/>
    <property type="match status" value="1"/>
</dbReference>
<dbReference type="GO" id="GO:0016887">
    <property type="term" value="F:ATP hydrolysis activity"/>
    <property type="evidence" value="ECO:0007669"/>
    <property type="project" value="InterPro"/>
</dbReference>
<evidence type="ECO:0000256" key="8">
    <source>
        <dbReference type="ARBA" id="ARBA00022771"/>
    </source>
</evidence>
<evidence type="ECO:0000256" key="6">
    <source>
        <dbReference type="ARBA" id="ARBA00022763"/>
    </source>
</evidence>
<evidence type="ECO:0000313" key="19">
    <source>
        <dbReference type="Proteomes" id="UP000001732"/>
    </source>
</evidence>
<dbReference type="GO" id="GO:0005524">
    <property type="term" value="F:ATP binding"/>
    <property type="evidence" value="ECO:0007669"/>
    <property type="project" value="UniProtKB-KW"/>
</dbReference>
<keyword evidence="11" id="KW-0267">Excision nuclease</keyword>
<dbReference type="SUPFAM" id="SSF52540">
    <property type="entry name" value="P-loop containing nucleoside triphosphate hydrolases"/>
    <property type="match status" value="2"/>
</dbReference>
<evidence type="ECO:0000256" key="12">
    <source>
        <dbReference type="ARBA" id="ARBA00023125"/>
    </source>
</evidence>
<feature type="domain" description="ABC transporter" evidence="17">
    <location>
        <begin position="588"/>
        <end position="927"/>
    </location>
</feature>
<protein>
    <recommendedName>
        <fullName evidence="15">UvrABC system protein A</fullName>
    </recommendedName>
    <alternativeName>
        <fullName evidence="16">Excinuclease ABC subunit A</fullName>
    </alternativeName>
</protein>